<dbReference type="Gene3D" id="2.40.330.10">
    <property type="entry name" value="DNA-binding pseudobarrel domain"/>
    <property type="match status" value="1"/>
</dbReference>
<accession>A0A392SBH2</accession>
<comment type="subcellular location">
    <subcellularLocation>
        <location evidence="1">Nucleus</location>
    </subcellularLocation>
</comment>
<feature type="domain" description="TF-B3" evidence="6">
    <location>
        <begin position="1"/>
        <end position="65"/>
    </location>
</feature>
<evidence type="ECO:0000256" key="4">
    <source>
        <dbReference type="ARBA" id="ARBA00023163"/>
    </source>
</evidence>
<comment type="caution">
    <text evidence="7">The sequence shown here is derived from an EMBL/GenBank/DDBJ whole genome shotgun (WGS) entry which is preliminary data.</text>
</comment>
<evidence type="ECO:0000256" key="2">
    <source>
        <dbReference type="ARBA" id="ARBA00023015"/>
    </source>
</evidence>
<keyword evidence="5" id="KW-0539">Nucleus</keyword>
<keyword evidence="2" id="KW-0805">Transcription regulation</keyword>
<keyword evidence="4" id="KW-0804">Transcription</keyword>
<name>A0A392SBH2_9FABA</name>
<dbReference type="GO" id="GO:0005634">
    <property type="term" value="C:nucleus"/>
    <property type="evidence" value="ECO:0007669"/>
    <property type="project" value="UniProtKB-SubCell"/>
</dbReference>
<keyword evidence="8" id="KW-1185">Reference proteome</keyword>
<evidence type="ECO:0000256" key="5">
    <source>
        <dbReference type="ARBA" id="ARBA00023242"/>
    </source>
</evidence>
<evidence type="ECO:0000313" key="7">
    <source>
        <dbReference type="EMBL" id="MCI45235.1"/>
    </source>
</evidence>
<protein>
    <recommendedName>
        <fullName evidence="6">TF-B3 domain-containing protein</fullName>
    </recommendedName>
</protein>
<evidence type="ECO:0000259" key="6">
    <source>
        <dbReference type="PROSITE" id="PS50863"/>
    </source>
</evidence>
<dbReference type="InterPro" id="IPR015300">
    <property type="entry name" value="DNA-bd_pseudobarrel_sf"/>
</dbReference>
<dbReference type="SUPFAM" id="SSF101936">
    <property type="entry name" value="DNA-binding pseudobarrel domain"/>
    <property type="match status" value="1"/>
</dbReference>
<dbReference type="Proteomes" id="UP000265520">
    <property type="component" value="Unassembled WGS sequence"/>
</dbReference>
<organism evidence="7 8">
    <name type="scientific">Trifolium medium</name>
    <dbReference type="NCBI Taxonomy" id="97028"/>
    <lineage>
        <taxon>Eukaryota</taxon>
        <taxon>Viridiplantae</taxon>
        <taxon>Streptophyta</taxon>
        <taxon>Embryophyta</taxon>
        <taxon>Tracheophyta</taxon>
        <taxon>Spermatophyta</taxon>
        <taxon>Magnoliopsida</taxon>
        <taxon>eudicotyledons</taxon>
        <taxon>Gunneridae</taxon>
        <taxon>Pentapetalae</taxon>
        <taxon>rosids</taxon>
        <taxon>fabids</taxon>
        <taxon>Fabales</taxon>
        <taxon>Fabaceae</taxon>
        <taxon>Papilionoideae</taxon>
        <taxon>50 kb inversion clade</taxon>
        <taxon>NPAAA clade</taxon>
        <taxon>Hologalegina</taxon>
        <taxon>IRL clade</taxon>
        <taxon>Trifolieae</taxon>
        <taxon>Trifolium</taxon>
    </lineage>
</organism>
<keyword evidence="3" id="KW-0238">DNA-binding</keyword>
<dbReference type="InterPro" id="IPR003340">
    <property type="entry name" value="B3_DNA-bd"/>
</dbReference>
<sequence>MYFMGPSKTFVACKLLIMEGHKASVKFGSGWKKFCAASGYKAGDVLIFEFKDAKGSTIIFVTKYFN</sequence>
<dbReference type="AlphaFoldDB" id="A0A392SBH2"/>
<dbReference type="PROSITE" id="PS50863">
    <property type="entry name" value="B3"/>
    <property type="match status" value="1"/>
</dbReference>
<dbReference type="EMBL" id="LXQA010341108">
    <property type="protein sequence ID" value="MCI45235.1"/>
    <property type="molecule type" value="Genomic_DNA"/>
</dbReference>
<dbReference type="Pfam" id="PF02362">
    <property type="entry name" value="B3"/>
    <property type="match status" value="1"/>
</dbReference>
<evidence type="ECO:0000256" key="3">
    <source>
        <dbReference type="ARBA" id="ARBA00023125"/>
    </source>
</evidence>
<evidence type="ECO:0000313" key="8">
    <source>
        <dbReference type="Proteomes" id="UP000265520"/>
    </source>
</evidence>
<proteinExistence type="predicted"/>
<dbReference type="GO" id="GO:0003677">
    <property type="term" value="F:DNA binding"/>
    <property type="evidence" value="ECO:0007669"/>
    <property type="project" value="UniProtKB-KW"/>
</dbReference>
<reference evidence="7 8" key="1">
    <citation type="journal article" date="2018" name="Front. Plant Sci.">
        <title>Red Clover (Trifolium pratense) and Zigzag Clover (T. medium) - A Picture of Genomic Similarities and Differences.</title>
        <authorList>
            <person name="Dluhosova J."/>
            <person name="Istvanek J."/>
            <person name="Nedelnik J."/>
            <person name="Repkova J."/>
        </authorList>
    </citation>
    <scope>NUCLEOTIDE SEQUENCE [LARGE SCALE GENOMIC DNA]</scope>
    <source>
        <strain evidence="8">cv. 10/8</strain>
        <tissue evidence="7">Leaf</tissue>
    </source>
</reference>
<evidence type="ECO:0000256" key="1">
    <source>
        <dbReference type="ARBA" id="ARBA00004123"/>
    </source>
</evidence>